<sequence length="477" mass="52717">VPSTALPLPWGLTYGDTTGLNPMAGSQAVPGSGDISAGDAPEGVSPPSHPTTDPEPLDDQGNFANRLSHFTLTDIGGGLNSYYVPHDPSGFGDDSLTVVAPLIDPADLGLMARTPFPSSDSFASLNDPIASSTVGGSVTEIGDMTATPVRESPPTNHQESSNSRVASEIQNRGLSDSWGPFESFPHTNTISSDVQAGNQVPNQLYSPPTTWLAYREKIPVTYDRRETFEPDTVRTALACVLHQSTGGFQNYFKAMTADGSLQTLVFELYGEFLEKSTPKKKSRSLDFHPILYVRSAAFVTFCNKGSSRGSLTSDFSQVRAYAESIKAQYIYRWYINVWESKIKQATVDTIVLWLYLEYFCRADSDQLSSEKEFLGSSKAWREVLSNMEAQLEVQRKNEMTYRQHLIKEFVLQQDSSSDDLREIIRQFAELLQGEDSQVAKILKMLSPDCSKQDMEDAALKSMRRSFDGLNIRCPMVN</sequence>
<evidence type="ECO:0000256" key="1">
    <source>
        <dbReference type="SAM" id="MobiDB-lite"/>
    </source>
</evidence>
<feature type="region of interest" description="Disordered" evidence="1">
    <location>
        <begin position="145"/>
        <end position="169"/>
    </location>
</feature>
<dbReference type="AlphaFoldDB" id="A0A4P9X1W4"/>
<proteinExistence type="predicted"/>
<dbReference type="Proteomes" id="UP000274922">
    <property type="component" value="Unassembled WGS sequence"/>
</dbReference>
<reference evidence="3" key="1">
    <citation type="journal article" date="2018" name="Nat. Microbiol.">
        <title>Leveraging single-cell genomics to expand the fungal tree of life.</title>
        <authorList>
            <person name="Ahrendt S.R."/>
            <person name="Quandt C.A."/>
            <person name="Ciobanu D."/>
            <person name="Clum A."/>
            <person name="Salamov A."/>
            <person name="Andreopoulos B."/>
            <person name="Cheng J.F."/>
            <person name="Woyke T."/>
            <person name="Pelin A."/>
            <person name="Henrissat B."/>
            <person name="Reynolds N.K."/>
            <person name="Benny G.L."/>
            <person name="Smith M.E."/>
            <person name="James T.Y."/>
            <person name="Grigoriev I.V."/>
        </authorList>
    </citation>
    <scope>NUCLEOTIDE SEQUENCE [LARGE SCALE GENOMIC DNA]</scope>
    <source>
        <strain evidence="3">ATCC 52028</strain>
    </source>
</reference>
<dbReference type="EMBL" id="ML014606">
    <property type="protein sequence ID" value="RKO98220.1"/>
    <property type="molecule type" value="Genomic_DNA"/>
</dbReference>
<accession>A0A4P9X1W4</accession>
<organism evidence="2 3">
    <name type="scientific">Caulochytrium protostelioides</name>
    <dbReference type="NCBI Taxonomy" id="1555241"/>
    <lineage>
        <taxon>Eukaryota</taxon>
        <taxon>Fungi</taxon>
        <taxon>Fungi incertae sedis</taxon>
        <taxon>Chytridiomycota</taxon>
        <taxon>Chytridiomycota incertae sedis</taxon>
        <taxon>Chytridiomycetes</taxon>
        <taxon>Caulochytriales</taxon>
        <taxon>Caulochytriaceae</taxon>
        <taxon>Caulochytrium</taxon>
    </lineage>
</organism>
<evidence type="ECO:0000313" key="3">
    <source>
        <dbReference type="Proteomes" id="UP000274922"/>
    </source>
</evidence>
<evidence type="ECO:0000313" key="2">
    <source>
        <dbReference type="EMBL" id="RKO98220.1"/>
    </source>
</evidence>
<protein>
    <submittedName>
        <fullName evidence="2">Uncharacterized protein</fullName>
    </submittedName>
</protein>
<name>A0A4P9X1W4_9FUNG</name>
<feature type="region of interest" description="Disordered" evidence="1">
    <location>
        <begin position="1"/>
        <end position="61"/>
    </location>
</feature>
<keyword evidence="3" id="KW-1185">Reference proteome</keyword>
<feature type="non-terminal residue" evidence="2">
    <location>
        <position position="1"/>
    </location>
</feature>
<feature type="compositionally biased region" description="Polar residues" evidence="1">
    <location>
        <begin position="153"/>
        <end position="169"/>
    </location>
</feature>
<feature type="non-terminal residue" evidence="2">
    <location>
        <position position="477"/>
    </location>
</feature>
<gene>
    <name evidence="2" type="ORF">CXG81DRAFT_21531</name>
</gene>